<dbReference type="Proteomes" id="UP000887565">
    <property type="component" value="Unplaced"/>
</dbReference>
<keyword evidence="1" id="KW-1185">Reference proteome</keyword>
<proteinExistence type="predicted"/>
<sequence length="157" mass="18527">MQVCYDQRFNAYALYPIPLRMKNDKSVLVLTQNDVEKNMKIHVERQKPTFTCQSYNDSLILTKSIITEDPEDEFSLIFIDYFPPSLNLLDNRNRDLFDSIVFEFEDEKKHETATVKEFMEKLNQWIVGIVVVSESNKRLFLIKSISSNHEQQIVRSV</sequence>
<organism evidence="1 2">
    <name type="scientific">Romanomermis culicivorax</name>
    <name type="common">Nematode worm</name>
    <dbReference type="NCBI Taxonomy" id="13658"/>
    <lineage>
        <taxon>Eukaryota</taxon>
        <taxon>Metazoa</taxon>
        <taxon>Ecdysozoa</taxon>
        <taxon>Nematoda</taxon>
        <taxon>Enoplea</taxon>
        <taxon>Dorylaimia</taxon>
        <taxon>Mermithida</taxon>
        <taxon>Mermithoidea</taxon>
        <taxon>Mermithidae</taxon>
        <taxon>Romanomermis</taxon>
    </lineage>
</organism>
<accession>A0A915J545</accession>
<evidence type="ECO:0000313" key="2">
    <source>
        <dbReference type="WBParaSite" id="nRc.2.0.1.t20919-RA"/>
    </source>
</evidence>
<name>A0A915J545_ROMCU</name>
<dbReference type="AlphaFoldDB" id="A0A915J545"/>
<protein>
    <submittedName>
        <fullName evidence="2">Uncharacterized protein</fullName>
    </submittedName>
</protein>
<evidence type="ECO:0000313" key="1">
    <source>
        <dbReference type="Proteomes" id="UP000887565"/>
    </source>
</evidence>
<reference evidence="2" key="1">
    <citation type="submission" date="2022-11" db="UniProtKB">
        <authorList>
            <consortium name="WormBaseParasite"/>
        </authorList>
    </citation>
    <scope>IDENTIFICATION</scope>
</reference>
<dbReference type="WBParaSite" id="nRc.2.0.1.t20919-RA">
    <property type="protein sequence ID" value="nRc.2.0.1.t20919-RA"/>
    <property type="gene ID" value="nRc.2.0.1.g20919"/>
</dbReference>